<dbReference type="AlphaFoldDB" id="A0A7C9P3V8"/>
<reference evidence="1 2" key="1">
    <citation type="submission" date="2020-01" db="EMBL/GenBank/DDBJ databases">
        <title>Whole genome sequencing of Halomonas alkaliphila strain LS44.</title>
        <authorList>
            <person name="Kumar S."/>
            <person name="Paul D."/>
            <person name="Shouche Y."/>
            <person name="Suryavanshi M.V."/>
        </authorList>
    </citation>
    <scope>NUCLEOTIDE SEQUENCE [LARGE SCALE GENOMIC DNA]</scope>
    <source>
        <strain evidence="1 2">LS44</strain>
    </source>
</reference>
<dbReference type="RefSeq" id="WP_157697974.1">
    <property type="nucleotide sequence ID" value="NZ_JAAEHK010000010.1"/>
</dbReference>
<evidence type="ECO:0000313" key="1">
    <source>
        <dbReference type="EMBL" id="NDL70616.1"/>
    </source>
</evidence>
<organism evidence="1 2">
    <name type="scientific">Vreelandella alkaliphila</name>
    <dbReference type="NCBI Taxonomy" id="272774"/>
    <lineage>
        <taxon>Bacteria</taxon>
        <taxon>Pseudomonadati</taxon>
        <taxon>Pseudomonadota</taxon>
        <taxon>Gammaproteobacteria</taxon>
        <taxon>Oceanospirillales</taxon>
        <taxon>Halomonadaceae</taxon>
        <taxon>Vreelandella</taxon>
    </lineage>
</organism>
<sequence length="79" mass="8719">MANHSQGASTHTHVSPSHVAIALIGAKLIAYRVNRKPAQLHQLLGMARMATALNLLSYQEHDQLLVELERLCVEEVAHD</sequence>
<dbReference type="Proteomes" id="UP000480312">
    <property type="component" value="Unassembled WGS sequence"/>
</dbReference>
<dbReference type="OrthoDB" id="6169538at2"/>
<name>A0A7C9P3V8_9GAMM</name>
<dbReference type="EMBL" id="JAAEHK010000010">
    <property type="protein sequence ID" value="NDL70616.1"/>
    <property type="molecule type" value="Genomic_DNA"/>
</dbReference>
<proteinExistence type="predicted"/>
<accession>A0A7C9P3V8</accession>
<gene>
    <name evidence="1" type="ORF">GPL32_08845</name>
</gene>
<evidence type="ECO:0000313" key="2">
    <source>
        <dbReference type="Proteomes" id="UP000480312"/>
    </source>
</evidence>
<comment type="caution">
    <text evidence="1">The sequence shown here is derived from an EMBL/GenBank/DDBJ whole genome shotgun (WGS) entry which is preliminary data.</text>
</comment>
<protein>
    <submittedName>
        <fullName evidence="1">Uncharacterized protein</fullName>
    </submittedName>
</protein>